<accession>A0ABN0E6G6</accession>
<proteinExistence type="predicted"/>
<sequence>MIETTISITINRKSDIEVIQDKIIEQKFQFPIYIREYESHFQLDFTSDYEEWELDSEILDCFPDYEYTNDIGSGKKEIRIEILRYQSEYSVDIYGRRNTSPLKEIKFLVKKKPKKNINFIPVIKVLFENQERYYYVNIAEGFDVNTDEKGYVLIDDFKTKNEDDDAKIFHDKLYKSTLDAFHSGYNKVSELANDDFLIFQNNKKIAIREAQKIPRKIIRDFINACNKIKESDIIKNLDTNIYFEQRVNRTVKNNTLSINEFIEYLNSSEQELLGKDLKIRSSWSFNLPFVSIGIKYYPKTVNQEIKSNLKHEQMKFKFENNKIIGIILES</sequence>
<dbReference type="Proteomes" id="UP000005402">
    <property type="component" value="Unassembled WGS sequence"/>
</dbReference>
<comment type="caution">
    <text evidence="1">The sequence shown here is derived from an EMBL/GenBank/DDBJ whole genome shotgun (WGS) entry which is preliminary data.</text>
</comment>
<dbReference type="RefSeq" id="WP_006260092.1">
    <property type="nucleotide sequence ID" value="NZ_KE161016.1"/>
</dbReference>
<keyword evidence="2" id="KW-1185">Reference proteome</keyword>
<evidence type="ECO:0000313" key="2">
    <source>
        <dbReference type="Proteomes" id="UP000005402"/>
    </source>
</evidence>
<organism evidence="1 2">
    <name type="scientific">Myroides odoratimimus CCUG 10230</name>
    <dbReference type="NCBI Taxonomy" id="883150"/>
    <lineage>
        <taxon>Bacteria</taxon>
        <taxon>Pseudomonadati</taxon>
        <taxon>Bacteroidota</taxon>
        <taxon>Flavobacteriia</taxon>
        <taxon>Flavobacteriales</taxon>
        <taxon>Flavobacteriaceae</taxon>
        <taxon>Myroides</taxon>
    </lineage>
</organism>
<evidence type="ECO:0000313" key="1">
    <source>
        <dbReference type="EMBL" id="EHO06174.1"/>
    </source>
</evidence>
<name>A0ABN0E6G6_9FLAO</name>
<protein>
    <submittedName>
        <fullName evidence="1">Uncharacterized protein</fullName>
    </submittedName>
</protein>
<reference evidence="1" key="1">
    <citation type="submission" date="2012-07" db="EMBL/GenBank/DDBJ databases">
        <title>The Genome Sequence of Myroides odoratimimus CCUG 10230.</title>
        <authorList>
            <consortium name="The Broad Institute Genome Sequencing Platform"/>
            <person name="Earl A."/>
            <person name="Ward D."/>
            <person name="Feldgarden M."/>
            <person name="Gevers D."/>
            <person name="Huys G."/>
            <person name="Walker B."/>
            <person name="Young S.K."/>
            <person name="Zeng Q."/>
            <person name="Gargeya S."/>
            <person name="Fitzgerald M."/>
            <person name="Haas B."/>
            <person name="Abouelleil A."/>
            <person name="Alvarado L."/>
            <person name="Arachchi H.M."/>
            <person name="Berlin A.M."/>
            <person name="Chapman S.B."/>
            <person name="Goldberg J."/>
            <person name="Griggs A."/>
            <person name="Gujja S."/>
            <person name="Hansen M."/>
            <person name="Howarth C."/>
            <person name="Imamovic A."/>
            <person name="Larimer J."/>
            <person name="McCowen C."/>
            <person name="Montmayeur A."/>
            <person name="Murphy C."/>
            <person name="Neiman D."/>
            <person name="Pearson M."/>
            <person name="Priest M."/>
            <person name="Roberts A."/>
            <person name="Saif S."/>
            <person name="Shea T."/>
            <person name="Sisk P."/>
            <person name="Sykes S."/>
            <person name="Wortman J."/>
            <person name="Nusbaum C."/>
            <person name="Birren B."/>
        </authorList>
    </citation>
    <scope>NUCLEOTIDE SEQUENCE [LARGE SCALE GENOMIC DNA]</scope>
    <source>
        <strain evidence="1">CCUG 10230</strain>
    </source>
</reference>
<dbReference type="EMBL" id="AGEC02000013">
    <property type="protein sequence ID" value="EHO06174.1"/>
    <property type="molecule type" value="Genomic_DNA"/>
</dbReference>
<gene>
    <name evidence="1" type="ORF">HMPREF9712_03237</name>
</gene>